<name>A0A0J9XKJ4_GEOCN</name>
<sequence>MNISGTINALRILYNPSLFLPSVTVSTFNDLPVPLPGGPAGSADEIKVVLLDKDNCFAAPHTNEVWPAYREQWARLRAQYPGDRLLIVSNTSGSSSDVKGVQARELEAATGVRVVQHGGKKPGCYPAILEQLQRDGLVESGRQVAVVGDRLFTDIAMANLMGGHGFWIRDGVVPHTSVFTGFEKRFYDFMRPKK</sequence>
<protein>
    <submittedName>
        <fullName evidence="1">Similar to Saccharomyces cerevisiae YHR100C GEP4 Mitochondrial phosphatidylglycerophosphatase (PGP phosphatase)</fullName>
    </submittedName>
</protein>
<dbReference type="InterPro" id="IPR036412">
    <property type="entry name" value="HAD-like_sf"/>
</dbReference>
<accession>A0A0J9XKJ4</accession>
<evidence type="ECO:0000313" key="1">
    <source>
        <dbReference type="EMBL" id="CDO57924.1"/>
    </source>
</evidence>
<dbReference type="Proteomes" id="UP000750522">
    <property type="component" value="Unassembled WGS sequence"/>
</dbReference>
<evidence type="ECO:0000313" key="3">
    <source>
        <dbReference type="Proteomes" id="UP000242525"/>
    </source>
</evidence>
<reference evidence="2" key="3">
    <citation type="submission" date="2020-01" db="EMBL/GenBank/DDBJ databases">
        <authorList>
            <person name="Perkins V."/>
            <person name="Lessard M.-H."/>
            <person name="Dugat-Bony E."/>
            <person name="Frenette M."/>
            <person name="Labrie S."/>
        </authorList>
    </citation>
    <scope>NUCLEOTIDE SEQUENCE</scope>
    <source>
        <strain evidence="2">LMA-70</strain>
    </source>
</reference>
<evidence type="ECO:0000313" key="2">
    <source>
        <dbReference type="EMBL" id="KAF5096545.1"/>
    </source>
</evidence>
<comment type="caution">
    <text evidence="1">The sequence shown here is derived from an EMBL/GenBank/DDBJ whole genome shotgun (WGS) entry which is preliminary data.</text>
</comment>
<dbReference type="STRING" id="1173061.A0A0J9XKJ4"/>
<dbReference type="EMBL" id="CCBN010000027">
    <property type="protein sequence ID" value="CDO57924.1"/>
    <property type="molecule type" value="Genomic_DNA"/>
</dbReference>
<reference evidence="1 3" key="1">
    <citation type="submission" date="2014-03" db="EMBL/GenBank/DDBJ databases">
        <authorList>
            <person name="Casaregola S."/>
        </authorList>
    </citation>
    <scope>NUCLEOTIDE SEQUENCE [LARGE SCALE GENOMIC DNA]</scope>
    <source>
        <strain evidence="1 3">CLIB 918</strain>
    </source>
</reference>
<dbReference type="Pfam" id="PF09419">
    <property type="entry name" value="PGP_phosphatase"/>
    <property type="match status" value="1"/>
</dbReference>
<dbReference type="Proteomes" id="UP000242525">
    <property type="component" value="Unassembled WGS sequence"/>
</dbReference>
<dbReference type="OrthoDB" id="198652at2759"/>
<proteinExistence type="predicted"/>
<dbReference type="InterPro" id="IPR027706">
    <property type="entry name" value="PGP_Pase"/>
</dbReference>
<gene>
    <name evidence="1" type="ORF">BN980_GECA27s00736g</name>
    <name evidence="2" type="ORF">DV451_004200</name>
</gene>
<organism evidence="1 3">
    <name type="scientific">Geotrichum candidum</name>
    <name type="common">Oospora lactis</name>
    <name type="synonym">Dipodascus geotrichum</name>
    <dbReference type="NCBI Taxonomy" id="1173061"/>
    <lineage>
        <taxon>Eukaryota</taxon>
        <taxon>Fungi</taxon>
        <taxon>Dikarya</taxon>
        <taxon>Ascomycota</taxon>
        <taxon>Saccharomycotina</taxon>
        <taxon>Dipodascomycetes</taxon>
        <taxon>Dipodascales</taxon>
        <taxon>Dipodascaceae</taxon>
        <taxon>Geotrichum</taxon>
    </lineage>
</organism>
<dbReference type="Gene3D" id="3.40.50.1000">
    <property type="entry name" value="HAD superfamily/HAD-like"/>
    <property type="match status" value="1"/>
</dbReference>
<dbReference type="AlphaFoldDB" id="A0A0J9XKJ4"/>
<reference evidence="2" key="2">
    <citation type="journal article" date="2020" name="Front. Microbiol.">
        <title>Phenotypic and Genetic Characterization of the Cheese Ripening Yeast Geotrichum candidum.</title>
        <authorList>
            <person name="Perkins V."/>
            <person name="Vignola S."/>
            <person name="Lessard M.H."/>
            <person name="Plante P.L."/>
            <person name="Corbeil J."/>
            <person name="Dugat-Bony E."/>
            <person name="Frenette M."/>
            <person name="Labrie S."/>
        </authorList>
    </citation>
    <scope>NUCLEOTIDE SEQUENCE</scope>
    <source>
        <strain evidence="2">LMA-70</strain>
    </source>
</reference>
<dbReference type="NCBIfam" id="TIGR01668">
    <property type="entry name" value="YqeG_hyp_ppase"/>
    <property type="match status" value="1"/>
</dbReference>
<dbReference type="EMBL" id="QQZK01000113">
    <property type="protein sequence ID" value="KAF5096545.1"/>
    <property type="molecule type" value="Genomic_DNA"/>
</dbReference>
<dbReference type="InterPro" id="IPR010021">
    <property type="entry name" value="PGPP1/Gep4"/>
</dbReference>
<dbReference type="GO" id="GO:0008962">
    <property type="term" value="F:phosphatidylglycerophosphatase activity"/>
    <property type="evidence" value="ECO:0007669"/>
    <property type="project" value="InterPro"/>
</dbReference>
<dbReference type="SUPFAM" id="SSF56784">
    <property type="entry name" value="HAD-like"/>
    <property type="match status" value="1"/>
</dbReference>
<dbReference type="InterPro" id="IPR023214">
    <property type="entry name" value="HAD_sf"/>
</dbReference>
<keyword evidence="3" id="KW-1185">Reference proteome</keyword>